<proteinExistence type="predicted"/>
<gene>
    <name evidence="1" type="ORF">QFC22_004941</name>
</gene>
<evidence type="ECO:0000313" key="1">
    <source>
        <dbReference type="EMBL" id="KAJ9115800.1"/>
    </source>
</evidence>
<reference evidence="1" key="1">
    <citation type="submission" date="2023-04" db="EMBL/GenBank/DDBJ databases">
        <title>Draft Genome sequencing of Naganishia species isolated from polar environments using Oxford Nanopore Technology.</title>
        <authorList>
            <person name="Leo P."/>
            <person name="Venkateswaran K."/>
        </authorList>
    </citation>
    <scope>NUCLEOTIDE SEQUENCE</scope>
    <source>
        <strain evidence="1">MNA-CCFEE 5425</strain>
    </source>
</reference>
<protein>
    <submittedName>
        <fullName evidence="1">Uncharacterized protein</fullName>
    </submittedName>
</protein>
<evidence type="ECO:0000313" key="2">
    <source>
        <dbReference type="Proteomes" id="UP001243375"/>
    </source>
</evidence>
<organism evidence="1 2">
    <name type="scientific">Naganishia vaughanmartiniae</name>
    <dbReference type="NCBI Taxonomy" id="1424756"/>
    <lineage>
        <taxon>Eukaryota</taxon>
        <taxon>Fungi</taxon>
        <taxon>Dikarya</taxon>
        <taxon>Basidiomycota</taxon>
        <taxon>Agaricomycotina</taxon>
        <taxon>Tremellomycetes</taxon>
        <taxon>Filobasidiales</taxon>
        <taxon>Filobasidiaceae</taxon>
        <taxon>Naganishia</taxon>
    </lineage>
</organism>
<sequence length="500" mass="56742">MDEAINGLVELEHDSPNQRNEMWAQRLARTALAARQNITVRSGSSFLRSFHSESLPLLRQGCKIPTDVVAMIAEILTGSRDLETLARLNVASNELHEGTLPVLYETVTFTDERALRHAFRKLPAEWRYSKFVFVTETTLPQLQFQQQYHSRTQTSGTTRAIFHRLTAMGLARPTSPASSFGSDRDRQLVLTLYRPFSFTSLLPACLPPDESEKGPVPEESLHVCQLLPRVDLSGTGIIPEKKMSTALEGWHVRWSGTDFAVELPGEVDDVGVEETLRTVMDHLALYSSSKLVVEKTTRKGISVHFKIKCAASVWEEFVELAVMKAYLTSIASLYHQHWSQYDQEDTSLFLQLEARATKIDRDWIRKFNLVDDPGRHLNHQEWHGAAQYGWNGARDDDVDPEERWQHDLAARGQGGANLETDFLPGSGFEMILSRALMWRDEHQHGEQFWSRGYLACLVLPHQPTKSPKRSRKTSCPKKDKSRASENVPMPSCFINSRSDN</sequence>
<accession>A0ACC2WXC9</accession>
<dbReference type="EMBL" id="JASBWU010000015">
    <property type="protein sequence ID" value="KAJ9115800.1"/>
    <property type="molecule type" value="Genomic_DNA"/>
</dbReference>
<name>A0ACC2WXC9_9TREE</name>
<dbReference type="Proteomes" id="UP001243375">
    <property type="component" value="Unassembled WGS sequence"/>
</dbReference>
<comment type="caution">
    <text evidence="1">The sequence shown here is derived from an EMBL/GenBank/DDBJ whole genome shotgun (WGS) entry which is preliminary data.</text>
</comment>
<keyword evidence="2" id="KW-1185">Reference proteome</keyword>